<dbReference type="Proteomes" id="UP000656813">
    <property type="component" value="Unassembled WGS sequence"/>
</dbReference>
<keyword evidence="2" id="KW-1185">Reference proteome</keyword>
<proteinExistence type="predicted"/>
<comment type="caution">
    <text evidence="1">The sequence shown here is derived from an EMBL/GenBank/DDBJ whole genome shotgun (WGS) entry which is preliminary data.</text>
</comment>
<organism evidence="1 2">
    <name type="scientific">Pullulanibacillus pueri</name>
    <dbReference type="NCBI Taxonomy" id="1437324"/>
    <lineage>
        <taxon>Bacteria</taxon>
        <taxon>Bacillati</taxon>
        <taxon>Bacillota</taxon>
        <taxon>Bacilli</taxon>
        <taxon>Bacillales</taxon>
        <taxon>Sporolactobacillaceae</taxon>
        <taxon>Pullulanibacillus</taxon>
    </lineage>
</organism>
<accession>A0A8J3EK78</accession>
<reference evidence="1" key="1">
    <citation type="journal article" date="2014" name="Int. J. Syst. Evol. Microbiol.">
        <title>Complete genome sequence of Corynebacterium casei LMG S-19264T (=DSM 44701T), isolated from a smear-ripened cheese.</title>
        <authorList>
            <consortium name="US DOE Joint Genome Institute (JGI-PGF)"/>
            <person name="Walter F."/>
            <person name="Albersmeier A."/>
            <person name="Kalinowski J."/>
            <person name="Ruckert C."/>
        </authorList>
    </citation>
    <scope>NUCLEOTIDE SEQUENCE</scope>
    <source>
        <strain evidence="1">CGMCC 1.12777</strain>
    </source>
</reference>
<dbReference type="EMBL" id="BMFV01000003">
    <property type="protein sequence ID" value="GGH76468.1"/>
    <property type="molecule type" value="Genomic_DNA"/>
</dbReference>
<evidence type="ECO:0000313" key="1">
    <source>
        <dbReference type="EMBL" id="GGH76468.1"/>
    </source>
</evidence>
<evidence type="ECO:0000313" key="2">
    <source>
        <dbReference type="Proteomes" id="UP000656813"/>
    </source>
</evidence>
<dbReference type="AlphaFoldDB" id="A0A8J3EK78"/>
<reference evidence="1" key="2">
    <citation type="submission" date="2020-09" db="EMBL/GenBank/DDBJ databases">
        <authorList>
            <person name="Sun Q."/>
            <person name="Zhou Y."/>
        </authorList>
    </citation>
    <scope>NUCLEOTIDE SEQUENCE</scope>
    <source>
        <strain evidence="1">CGMCC 1.12777</strain>
    </source>
</reference>
<protein>
    <submittedName>
        <fullName evidence="1">Uncharacterized protein</fullName>
    </submittedName>
</protein>
<sequence length="204" mass="23752">MAKRFLVKFRDGKRIRIDDVISFEARQISEIQNIASNHTKEELKSEPEGKDLSYLTKQQKQTVINFKNRLVAGKTSEELRKQKIVSVTLHFTERTLEREGSNQLPIIIGLIDKIVAVDSVLKAQFKGYSTLSYTTAIQNDPDHYKLPITFKLYRDRRQVRMITIAFRGAPPKNLTQNIIQDSAMNERMVEFKRKLLEQSRKNNQ</sequence>
<gene>
    <name evidence="1" type="ORF">GCM10007096_06940</name>
</gene>
<name>A0A8J3EK78_9BACL</name>
<dbReference type="RefSeq" id="WP_188496001.1">
    <property type="nucleotide sequence ID" value="NZ_BMFV01000003.1"/>
</dbReference>